<dbReference type="GO" id="GO:0004057">
    <property type="term" value="F:arginyl-tRNA--protein transferase activity"/>
    <property type="evidence" value="ECO:0007669"/>
    <property type="project" value="UniProtKB-EC"/>
</dbReference>
<dbReference type="NCBIfam" id="NF002342">
    <property type="entry name" value="PRK01305.1-3"/>
    <property type="match status" value="1"/>
</dbReference>
<gene>
    <name evidence="4" type="primary">bpt</name>
    <name evidence="7" type="ORF">Q0812_04705</name>
</gene>
<keyword evidence="3 4" id="KW-0012">Acyltransferase</keyword>
<evidence type="ECO:0000256" key="2">
    <source>
        <dbReference type="ARBA" id="ARBA00022679"/>
    </source>
</evidence>
<dbReference type="PIRSF" id="PIRSF037208">
    <property type="entry name" value="ATE_pro_prd"/>
    <property type="match status" value="1"/>
</dbReference>
<dbReference type="PANTHER" id="PTHR21367">
    <property type="entry name" value="ARGININE-TRNA-PROTEIN TRANSFERASE 1"/>
    <property type="match status" value="1"/>
</dbReference>
<evidence type="ECO:0000313" key="8">
    <source>
        <dbReference type="Proteomes" id="UP001169063"/>
    </source>
</evidence>
<dbReference type="EMBL" id="JAUKTR010000001">
    <property type="protein sequence ID" value="MDO1558724.1"/>
    <property type="molecule type" value="Genomic_DNA"/>
</dbReference>
<organism evidence="7 8">
    <name type="scientific">Peiella sedimenti</name>
    <dbReference type="NCBI Taxonomy" id="3061083"/>
    <lineage>
        <taxon>Bacteria</taxon>
        <taxon>Pseudomonadati</taxon>
        <taxon>Pseudomonadota</taxon>
        <taxon>Alphaproteobacteria</taxon>
        <taxon>Caulobacterales</taxon>
        <taxon>Caulobacteraceae</taxon>
        <taxon>Peiella</taxon>
    </lineage>
</organism>
<dbReference type="EC" id="2.3.2.29" evidence="4"/>
<dbReference type="InterPro" id="IPR016181">
    <property type="entry name" value="Acyl_CoA_acyltransferase"/>
</dbReference>
<evidence type="ECO:0000256" key="3">
    <source>
        <dbReference type="ARBA" id="ARBA00023315"/>
    </source>
</evidence>
<protein>
    <recommendedName>
        <fullName evidence="4">Aspartate/glutamate leucyltransferase</fullName>
        <ecNumber evidence="4">2.3.2.29</ecNumber>
    </recommendedName>
</protein>
<dbReference type="PANTHER" id="PTHR21367:SF1">
    <property type="entry name" value="ARGINYL-TRNA--PROTEIN TRANSFERASE 1"/>
    <property type="match status" value="1"/>
</dbReference>
<evidence type="ECO:0000259" key="6">
    <source>
        <dbReference type="Pfam" id="PF04377"/>
    </source>
</evidence>
<evidence type="ECO:0000259" key="5">
    <source>
        <dbReference type="Pfam" id="PF04376"/>
    </source>
</evidence>
<dbReference type="HAMAP" id="MF_00689">
    <property type="entry name" value="Bpt"/>
    <property type="match status" value="1"/>
</dbReference>
<comment type="similarity">
    <text evidence="4">Belongs to the R-transferase family. Bpt subfamily.</text>
</comment>
<dbReference type="InterPro" id="IPR030700">
    <property type="entry name" value="N-end_Aminoacyl_Trfase"/>
</dbReference>
<reference evidence="7" key="1">
    <citation type="submission" date="2023-07" db="EMBL/GenBank/DDBJ databases">
        <title>Brevundimonas soil sp. nov., isolated from the soil of chemical plant.</title>
        <authorList>
            <person name="Wu N."/>
        </authorList>
    </citation>
    <scope>NUCLEOTIDE SEQUENCE</scope>
    <source>
        <strain evidence="7">XZ-24</strain>
    </source>
</reference>
<feature type="domain" description="N-end aminoacyl transferase N-terminal" evidence="5">
    <location>
        <begin position="19"/>
        <end position="88"/>
    </location>
</feature>
<comment type="catalytic activity">
    <reaction evidence="4">
        <text>N-terminal L-glutamyl-[protein] + L-leucyl-tRNA(Leu) = N-terminal L-leucyl-L-glutamyl-[protein] + tRNA(Leu) + H(+)</text>
        <dbReference type="Rhea" id="RHEA:50412"/>
        <dbReference type="Rhea" id="RHEA-COMP:9613"/>
        <dbReference type="Rhea" id="RHEA-COMP:9622"/>
        <dbReference type="Rhea" id="RHEA-COMP:12664"/>
        <dbReference type="Rhea" id="RHEA-COMP:12668"/>
        <dbReference type="ChEBI" id="CHEBI:15378"/>
        <dbReference type="ChEBI" id="CHEBI:64721"/>
        <dbReference type="ChEBI" id="CHEBI:78442"/>
        <dbReference type="ChEBI" id="CHEBI:78494"/>
        <dbReference type="ChEBI" id="CHEBI:133041"/>
        <dbReference type="EC" id="2.3.2.29"/>
    </reaction>
</comment>
<comment type="catalytic activity">
    <reaction evidence="4">
        <text>N-terminal L-aspartyl-[protein] + L-leucyl-tRNA(Leu) = N-terminal L-leucyl-L-aspartyl-[protein] + tRNA(Leu) + H(+)</text>
        <dbReference type="Rhea" id="RHEA:50420"/>
        <dbReference type="Rhea" id="RHEA-COMP:9613"/>
        <dbReference type="Rhea" id="RHEA-COMP:9622"/>
        <dbReference type="Rhea" id="RHEA-COMP:12669"/>
        <dbReference type="Rhea" id="RHEA-COMP:12674"/>
        <dbReference type="ChEBI" id="CHEBI:15378"/>
        <dbReference type="ChEBI" id="CHEBI:64720"/>
        <dbReference type="ChEBI" id="CHEBI:78442"/>
        <dbReference type="ChEBI" id="CHEBI:78494"/>
        <dbReference type="ChEBI" id="CHEBI:133042"/>
        <dbReference type="EC" id="2.3.2.29"/>
    </reaction>
</comment>
<dbReference type="NCBIfam" id="NF002343">
    <property type="entry name" value="PRK01305.1-4"/>
    <property type="match status" value="1"/>
</dbReference>
<dbReference type="Pfam" id="PF04376">
    <property type="entry name" value="ATE_N"/>
    <property type="match status" value="1"/>
</dbReference>
<dbReference type="Proteomes" id="UP001169063">
    <property type="component" value="Unassembled WGS sequence"/>
</dbReference>
<proteinExistence type="inferred from homology"/>
<dbReference type="Pfam" id="PF04377">
    <property type="entry name" value="ATE_C"/>
    <property type="match status" value="1"/>
</dbReference>
<dbReference type="InterPro" id="IPR007472">
    <property type="entry name" value="N-end_Aminoacyl_Trfase_C"/>
</dbReference>
<evidence type="ECO:0000256" key="4">
    <source>
        <dbReference type="HAMAP-Rule" id="MF_00689"/>
    </source>
</evidence>
<accession>A0ABT8SL65</accession>
<keyword evidence="2 4" id="KW-0808">Transferase</keyword>
<dbReference type="SUPFAM" id="SSF55729">
    <property type="entry name" value="Acyl-CoA N-acyltransferases (Nat)"/>
    <property type="match status" value="1"/>
</dbReference>
<evidence type="ECO:0000313" key="7">
    <source>
        <dbReference type="EMBL" id="MDO1558724.1"/>
    </source>
</evidence>
<dbReference type="RefSeq" id="WP_302109122.1">
    <property type="nucleotide sequence ID" value="NZ_JAUKTR010000001.1"/>
</dbReference>
<keyword evidence="8" id="KW-1185">Reference proteome</keyword>
<comment type="subcellular location">
    <subcellularLocation>
        <location evidence="4">Cytoplasm</location>
    </subcellularLocation>
</comment>
<keyword evidence="1 4" id="KW-0963">Cytoplasm</keyword>
<evidence type="ECO:0000256" key="1">
    <source>
        <dbReference type="ARBA" id="ARBA00022490"/>
    </source>
</evidence>
<dbReference type="NCBIfam" id="NF002346">
    <property type="entry name" value="PRK01305.2-3"/>
    <property type="match status" value="1"/>
</dbReference>
<dbReference type="InterPro" id="IPR017138">
    <property type="entry name" value="Asp_Glu_LeuTrfase"/>
</dbReference>
<sequence length="249" mass="28449">MTQHFPTRQLRFFLTAPTPCPYLPGKEERKVFTHLPLTDGAELNDHLTQVGFRRSQNITYRPACEACDACMSARIPVREFQFSRAQRKVLNRNADLSPMLVEAEATPEQFDLLRTYLLSRHPEGGMTDMGWADYVAMVEDTAVRTHIMEYRLPAKDDGPGDLAACALVDVLSDGLSMVYSFYDPALERRSLGSFVILDHLRQAQTVGFEYVYLGYWVRGSRKMDYKARYRPLDVLKPGGWVRLEDEAEA</sequence>
<feature type="domain" description="N-end rule aminoacyl transferase C-terminal" evidence="6">
    <location>
        <begin position="108"/>
        <end position="235"/>
    </location>
</feature>
<comment type="caution">
    <text evidence="7">The sequence shown here is derived from an EMBL/GenBank/DDBJ whole genome shotgun (WGS) entry which is preliminary data.</text>
</comment>
<comment type="function">
    <text evidence="4">Functions in the N-end rule pathway of protein degradation where it conjugates Leu from its aminoacyl-tRNA to the N-termini of proteins containing an N-terminal aspartate or glutamate.</text>
</comment>
<name>A0ABT8SL65_9CAUL</name>
<dbReference type="InterPro" id="IPR007471">
    <property type="entry name" value="N-end_Aminoacyl_Trfase_N"/>
</dbReference>